<dbReference type="PANTHER" id="PTHR43161">
    <property type="entry name" value="SORBITOL DEHYDROGENASE"/>
    <property type="match status" value="1"/>
</dbReference>
<dbReference type="Gene3D" id="3.40.50.720">
    <property type="entry name" value="NAD(P)-binding Rossmann-like Domain"/>
    <property type="match status" value="1"/>
</dbReference>
<feature type="domain" description="Enoyl reductase (ER)" evidence="7">
    <location>
        <begin position="2"/>
        <end position="349"/>
    </location>
</feature>
<organism evidence="8 9">
    <name type="scientific">Amycolatopsis echigonensis</name>
    <dbReference type="NCBI Taxonomy" id="2576905"/>
    <lineage>
        <taxon>Bacteria</taxon>
        <taxon>Bacillati</taxon>
        <taxon>Actinomycetota</taxon>
        <taxon>Actinomycetes</taxon>
        <taxon>Pseudonocardiales</taxon>
        <taxon>Pseudonocardiaceae</taxon>
        <taxon>Amycolatopsis</taxon>
    </lineage>
</organism>
<dbReference type="SMART" id="SM00829">
    <property type="entry name" value="PKS_ER"/>
    <property type="match status" value="1"/>
</dbReference>
<dbReference type="InterPro" id="IPR036291">
    <property type="entry name" value="NAD(P)-bd_dom_sf"/>
</dbReference>
<keyword evidence="3 6" id="KW-0479">Metal-binding</keyword>
<reference evidence="8 9" key="1">
    <citation type="submission" date="2020-08" db="EMBL/GenBank/DDBJ databases">
        <title>Amycolatopsis echigonensis JCM 21831.</title>
        <authorList>
            <person name="Tedsree N."/>
            <person name="Kuncharoen N."/>
            <person name="Likhitwitayawuid K."/>
            <person name="Tanasupawat S."/>
        </authorList>
    </citation>
    <scope>NUCLEOTIDE SEQUENCE [LARGE SCALE GENOMIC DNA]</scope>
    <source>
        <strain evidence="8 9">JCM 21831</strain>
    </source>
</reference>
<evidence type="ECO:0000256" key="2">
    <source>
        <dbReference type="ARBA" id="ARBA00008072"/>
    </source>
</evidence>
<evidence type="ECO:0000256" key="4">
    <source>
        <dbReference type="ARBA" id="ARBA00022833"/>
    </source>
</evidence>
<dbReference type="InterPro" id="IPR020843">
    <property type="entry name" value="ER"/>
</dbReference>
<sequence length="354" mass="36362">MGVQALRWHAKGKLCLDDVGAPAAPKPGQAVIAVSFCGICGTDLHEFVHGPNLIRTGAHPLTGVKPPITLGHEMSGTVVALGSPVPGIEVGTRVAVDPCLRCGVCRWCLHGEYHICAKGGSVGLASDGGFASHATVPVEGLVPIPDGVSDQLAALAEPLAVGLHAIRRTTVQPGDNVLLLGAGPIGVAALLAAKLAGAAGIYVSEPVHARARTAAELGATEVYDPATTDVRREVFLRTGRVGPDVVVEATGRPELVQLAVTTVRRGGRAVLCGISGAETALPITQIVPFERTILGSLGYNHDIPRVLDLMATGRLDATPLLTGVRPLSAGADAFAELAADRGNHLKILLEPGRP</sequence>
<name>A0A8E1W507_9PSEU</name>
<protein>
    <submittedName>
        <fullName evidence="8">Alcohol dehydrogenase catalytic domain-containing protein</fullName>
    </submittedName>
</protein>
<evidence type="ECO:0000256" key="5">
    <source>
        <dbReference type="ARBA" id="ARBA00023002"/>
    </source>
</evidence>
<comment type="cofactor">
    <cofactor evidence="1 6">
        <name>Zn(2+)</name>
        <dbReference type="ChEBI" id="CHEBI:29105"/>
    </cofactor>
</comment>
<dbReference type="InterPro" id="IPR011032">
    <property type="entry name" value="GroES-like_sf"/>
</dbReference>
<keyword evidence="5" id="KW-0560">Oxidoreductase</keyword>
<accession>A0A8E1W507</accession>
<dbReference type="Gene3D" id="3.90.180.10">
    <property type="entry name" value="Medium-chain alcohol dehydrogenases, catalytic domain"/>
    <property type="match status" value="1"/>
</dbReference>
<gene>
    <name evidence="8" type="ORF">H5411_32500</name>
</gene>
<dbReference type="Pfam" id="PF00107">
    <property type="entry name" value="ADH_zinc_N"/>
    <property type="match status" value="1"/>
</dbReference>
<comment type="caution">
    <text evidence="8">The sequence shown here is derived from an EMBL/GenBank/DDBJ whole genome shotgun (WGS) entry which is preliminary data.</text>
</comment>
<evidence type="ECO:0000313" key="8">
    <source>
        <dbReference type="EMBL" id="MBB2503848.1"/>
    </source>
</evidence>
<dbReference type="GO" id="GO:0008270">
    <property type="term" value="F:zinc ion binding"/>
    <property type="evidence" value="ECO:0007669"/>
    <property type="project" value="InterPro"/>
</dbReference>
<dbReference type="SUPFAM" id="SSF50129">
    <property type="entry name" value="GroES-like"/>
    <property type="match status" value="1"/>
</dbReference>
<evidence type="ECO:0000259" key="7">
    <source>
        <dbReference type="SMART" id="SM00829"/>
    </source>
</evidence>
<evidence type="ECO:0000256" key="3">
    <source>
        <dbReference type="ARBA" id="ARBA00022723"/>
    </source>
</evidence>
<dbReference type="InterPro" id="IPR013149">
    <property type="entry name" value="ADH-like_C"/>
</dbReference>
<dbReference type="AlphaFoldDB" id="A0A8E1W507"/>
<dbReference type="InterPro" id="IPR002328">
    <property type="entry name" value="ADH_Zn_CS"/>
</dbReference>
<evidence type="ECO:0000256" key="6">
    <source>
        <dbReference type="RuleBase" id="RU361277"/>
    </source>
</evidence>
<evidence type="ECO:0000313" key="9">
    <source>
        <dbReference type="Proteomes" id="UP000550260"/>
    </source>
</evidence>
<dbReference type="InterPro" id="IPR013154">
    <property type="entry name" value="ADH-like_N"/>
</dbReference>
<evidence type="ECO:0000256" key="1">
    <source>
        <dbReference type="ARBA" id="ARBA00001947"/>
    </source>
</evidence>
<keyword evidence="4 6" id="KW-0862">Zinc</keyword>
<dbReference type="PROSITE" id="PS00059">
    <property type="entry name" value="ADH_ZINC"/>
    <property type="match status" value="1"/>
</dbReference>
<dbReference type="PANTHER" id="PTHR43161:SF23">
    <property type="entry name" value="(R,R)-BUTANEDIOL DEHYDROGENASE-RELATED"/>
    <property type="match status" value="1"/>
</dbReference>
<comment type="similarity">
    <text evidence="2 6">Belongs to the zinc-containing alcohol dehydrogenase family.</text>
</comment>
<dbReference type="GO" id="GO:0016491">
    <property type="term" value="F:oxidoreductase activity"/>
    <property type="evidence" value="ECO:0007669"/>
    <property type="project" value="UniProtKB-KW"/>
</dbReference>
<dbReference type="Proteomes" id="UP000550260">
    <property type="component" value="Unassembled WGS sequence"/>
</dbReference>
<dbReference type="SUPFAM" id="SSF51735">
    <property type="entry name" value="NAD(P)-binding Rossmann-fold domains"/>
    <property type="match status" value="1"/>
</dbReference>
<dbReference type="EMBL" id="JACJHR010000061">
    <property type="protein sequence ID" value="MBB2503848.1"/>
    <property type="molecule type" value="Genomic_DNA"/>
</dbReference>
<proteinExistence type="inferred from homology"/>
<dbReference type="Pfam" id="PF08240">
    <property type="entry name" value="ADH_N"/>
    <property type="match status" value="1"/>
</dbReference>